<dbReference type="Proteomes" id="UP000229362">
    <property type="component" value="Unassembled WGS sequence"/>
</dbReference>
<evidence type="ECO:0000259" key="7">
    <source>
        <dbReference type="Pfam" id="PF00152"/>
    </source>
</evidence>
<dbReference type="InterPro" id="IPR004115">
    <property type="entry name" value="GAD-like_sf"/>
</dbReference>
<feature type="domain" description="Aminoacyl-tRNA synthetase class II (D/K/N)" evidence="7">
    <location>
        <begin position="2"/>
        <end position="273"/>
    </location>
</feature>
<dbReference type="SUPFAM" id="SSF55261">
    <property type="entry name" value="GAD domain-like"/>
    <property type="match status" value="1"/>
</dbReference>
<dbReference type="AlphaFoldDB" id="A0A2M6W283"/>
<keyword evidence="5" id="KW-0648">Protein biosynthesis</keyword>
<dbReference type="GO" id="GO:0005737">
    <property type="term" value="C:cytoplasm"/>
    <property type="evidence" value="ECO:0007669"/>
    <property type="project" value="InterPro"/>
</dbReference>
<dbReference type="InterPro" id="IPR004364">
    <property type="entry name" value="Aa-tRNA-synt_II"/>
</dbReference>
<proteinExistence type="inferred from homology"/>
<evidence type="ECO:0000256" key="3">
    <source>
        <dbReference type="ARBA" id="ARBA00022741"/>
    </source>
</evidence>
<dbReference type="PRINTS" id="PR01042">
    <property type="entry name" value="TRNASYNTHASP"/>
</dbReference>
<name>A0A2M6W283_9BACT</name>
<feature type="domain" description="GAD" evidence="8">
    <location>
        <begin position="31"/>
        <end position="120"/>
    </location>
</feature>
<keyword evidence="4" id="KW-0067">ATP-binding</keyword>
<dbReference type="EMBL" id="PFBZ01000023">
    <property type="protein sequence ID" value="PIT86903.1"/>
    <property type="molecule type" value="Genomic_DNA"/>
</dbReference>
<protein>
    <submittedName>
        <fullName evidence="9">Aspartate--tRNA ligase</fullName>
    </submittedName>
</protein>
<organism evidence="9 10">
    <name type="scientific">Candidatus Magasanikbacteria bacterium CG10_big_fil_rev_8_21_14_0_10_43_6</name>
    <dbReference type="NCBI Taxonomy" id="1974650"/>
    <lineage>
        <taxon>Bacteria</taxon>
        <taxon>Candidatus Magasanikiibacteriota</taxon>
    </lineage>
</organism>
<dbReference type="InterPro" id="IPR045864">
    <property type="entry name" value="aa-tRNA-synth_II/BPL/LPL"/>
</dbReference>
<dbReference type="GO" id="GO:0005524">
    <property type="term" value="F:ATP binding"/>
    <property type="evidence" value="ECO:0007669"/>
    <property type="project" value="UniProtKB-KW"/>
</dbReference>
<keyword evidence="3" id="KW-0547">Nucleotide-binding</keyword>
<evidence type="ECO:0000256" key="2">
    <source>
        <dbReference type="ARBA" id="ARBA00022598"/>
    </source>
</evidence>
<evidence type="ECO:0000256" key="6">
    <source>
        <dbReference type="ARBA" id="ARBA00023146"/>
    </source>
</evidence>
<accession>A0A2M6W283</accession>
<keyword evidence="2 9" id="KW-0436">Ligase</keyword>
<evidence type="ECO:0000313" key="9">
    <source>
        <dbReference type="EMBL" id="PIT86903.1"/>
    </source>
</evidence>
<evidence type="ECO:0000256" key="1">
    <source>
        <dbReference type="ARBA" id="ARBA00006303"/>
    </source>
</evidence>
<dbReference type="GO" id="GO:0004815">
    <property type="term" value="F:aspartate-tRNA ligase activity"/>
    <property type="evidence" value="ECO:0007669"/>
    <property type="project" value="TreeGrafter"/>
</dbReference>
<reference evidence="10" key="1">
    <citation type="submission" date="2017-09" db="EMBL/GenBank/DDBJ databases">
        <title>Depth-based differentiation of microbial function through sediment-hosted aquifers and enrichment of novel symbionts in the deep terrestrial subsurface.</title>
        <authorList>
            <person name="Probst A.J."/>
            <person name="Ladd B."/>
            <person name="Jarett J.K."/>
            <person name="Geller-Mcgrath D.E."/>
            <person name="Sieber C.M.K."/>
            <person name="Emerson J.B."/>
            <person name="Anantharaman K."/>
            <person name="Thomas B.C."/>
            <person name="Malmstrom R."/>
            <person name="Stieglmeier M."/>
            <person name="Klingl A."/>
            <person name="Woyke T."/>
            <person name="Ryan C.M."/>
            <person name="Banfield J.F."/>
        </authorList>
    </citation>
    <scope>NUCLEOTIDE SEQUENCE [LARGE SCALE GENOMIC DNA]</scope>
</reference>
<dbReference type="GO" id="GO:0006422">
    <property type="term" value="P:aspartyl-tRNA aminoacylation"/>
    <property type="evidence" value="ECO:0007669"/>
    <property type="project" value="TreeGrafter"/>
</dbReference>
<comment type="similarity">
    <text evidence="1">Belongs to the class-II aminoacyl-tRNA synthetase family. Type 1 subfamily.</text>
</comment>
<sequence length="302" mass="33766">SYGGDRPDLRFDLKLAEVTDWAKGSEFKVFQNADHVRVLVVPGGHEWSRKVIEEEFEDAAKRAHAKGLAWMKYVDGNFDGGISKFFTPEQLDALRNSQNISENSILFFSADNWEVSCKALGAVREMVGDKLNLKDPNLIAWAWIVDFPMFEWDDKNNKVDFGHNPFSMPQGGMDALTNQDPLTILADQYDIIANGLELSSGAVRNKDPEIMYKAFEIAGYDKAAVDAKFGHMIDAFEYGAPPHCGFAPGIERLVMLLTGEPSIRSVMAFPKNQKAEEPMMGSPAFVDDVQLKELSLKIDIHK</sequence>
<feature type="non-terminal residue" evidence="9">
    <location>
        <position position="1"/>
    </location>
</feature>
<evidence type="ECO:0000256" key="5">
    <source>
        <dbReference type="ARBA" id="ARBA00022917"/>
    </source>
</evidence>
<evidence type="ECO:0000259" key="8">
    <source>
        <dbReference type="Pfam" id="PF02938"/>
    </source>
</evidence>
<evidence type="ECO:0000313" key="10">
    <source>
        <dbReference type="Proteomes" id="UP000229362"/>
    </source>
</evidence>
<dbReference type="InterPro" id="IPR002312">
    <property type="entry name" value="Asp/Asn-tRNA-synth_IIb"/>
</dbReference>
<dbReference type="InterPro" id="IPR029351">
    <property type="entry name" value="GAD_dom"/>
</dbReference>
<dbReference type="Pfam" id="PF02938">
    <property type="entry name" value="GAD"/>
    <property type="match status" value="1"/>
</dbReference>
<dbReference type="Pfam" id="PF00152">
    <property type="entry name" value="tRNA-synt_2"/>
    <property type="match status" value="1"/>
</dbReference>
<dbReference type="SUPFAM" id="SSF55681">
    <property type="entry name" value="Class II aaRS and biotin synthetases"/>
    <property type="match status" value="1"/>
</dbReference>
<dbReference type="Gene3D" id="3.30.930.10">
    <property type="entry name" value="Bira Bifunctional Protein, Domain 2"/>
    <property type="match status" value="1"/>
</dbReference>
<evidence type="ECO:0000256" key="4">
    <source>
        <dbReference type="ARBA" id="ARBA00022840"/>
    </source>
</evidence>
<dbReference type="PANTHER" id="PTHR22594:SF5">
    <property type="entry name" value="ASPARTATE--TRNA LIGASE, MITOCHONDRIAL"/>
    <property type="match status" value="1"/>
</dbReference>
<dbReference type="PANTHER" id="PTHR22594">
    <property type="entry name" value="ASPARTYL/LYSYL-TRNA SYNTHETASE"/>
    <property type="match status" value="1"/>
</dbReference>
<keyword evidence="6" id="KW-0030">Aminoacyl-tRNA synthetase</keyword>
<comment type="caution">
    <text evidence="9">The sequence shown here is derived from an EMBL/GenBank/DDBJ whole genome shotgun (WGS) entry which is preliminary data.</text>
</comment>
<dbReference type="Gene3D" id="3.30.1360.30">
    <property type="entry name" value="GAD-like domain"/>
    <property type="match status" value="1"/>
</dbReference>
<gene>
    <name evidence="9" type="ORF">COU33_00600</name>
</gene>